<keyword evidence="2" id="KW-1185">Reference proteome</keyword>
<reference evidence="1" key="2">
    <citation type="submission" date="2020-09" db="EMBL/GenBank/DDBJ databases">
        <authorList>
            <person name="Sun Q."/>
            <person name="Ohkuma M."/>
        </authorList>
    </citation>
    <scope>NUCLEOTIDE SEQUENCE</scope>
    <source>
        <strain evidence="1">JCM 4815</strain>
    </source>
</reference>
<proteinExistence type="predicted"/>
<accession>A0A918PLW7</accession>
<evidence type="ECO:0000313" key="1">
    <source>
        <dbReference type="EMBL" id="GGZ15626.1"/>
    </source>
</evidence>
<name>A0A918PLW7_9ACTN</name>
<comment type="caution">
    <text evidence="1">The sequence shown here is derived from an EMBL/GenBank/DDBJ whole genome shotgun (WGS) entry which is preliminary data.</text>
</comment>
<reference evidence="1" key="1">
    <citation type="journal article" date="2014" name="Int. J. Syst. Evol. Microbiol.">
        <title>Complete genome sequence of Corynebacterium casei LMG S-19264T (=DSM 44701T), isolated from a smear-ripened cheese.</title>
        <authorList>
            <consortium name="US DOE Joint Genome Institute (JGI-PGF)"/>
            <person name="Walter F."/>
            <person name="Albersmeier A."/>
            <person name="Kalinowski J."/>
            <person name="Ruckert C."/>
        </authorList>
    </citation>
    <scope>NUCLEOTIDE SEQUENCE</scope>
    <source>
        <strain evidence="1">JCM 4815</strain>
    </source>
</reference>
<dbReference type="Proteomes" id="UP000622166">
    <property type="component" value="Unassembled WGS sequence"/>
</dbReference>
<gene>
    <name evidence="1" type="ORF">GCM10010365_39310</name>
</gene>
<evidence type="ECO:0000313" key="2">
    <source>
        <dbReference type="Proteomes" id="UP000622166"/>
    </source>
</evidence>
<organism evidence="1 2">
    <name type="scientific">Streptomyces poonensis</name>
    <dbReference type="NCBI Taxonomy" id="68255"/>
    <lineage>
        <taxon>Bacteria</taxon>
        <taxon>Bacillati</taxon>
        <taxon>Actinomycetota</taxon>
        <taxon>Actinomycetes</taxon>
        <taxon>Kitasatosporales</taxon>
        <taxon>Streptomycetaceae</taxon>
        <taxon>Streptomyces</taxon>
    </lineage>
</organism>
<sequence>MFADPGNRPRLDSVEIRVTFSGTDAAAALRTLAPDHGGARRRVYFCEAVTHFPYTPGTLAHSRTTPGLPLMDAGVTLRLRVGSGRGGGGDATAVLRPCRTSRITEHWLGFRAQGPDSLRLGGDWSGENRVLAASFACDCGRTAVEAVTSGGAPPATAFSGRQRAFLAECADVRVGPGDLAVLGPVLTQRWSGVRLDHHRVRLERWSLRGSEPMEWFEVSERVAPEGAEVVQASLTVLLRGQGLEPDLAPKPLTRRVLEALALGTRVPGHGLGVPGRRG</sequence>
<dbReference type="EMBL" id="BMVW01000007">
    <property type="protein sequence ID" value="GGZ15626.1"/>
    <property type="molecule type" value="Genomic_DNA"/>
</dbReference>
<dbReference type="AlphaFoldDB" id="A0A918PLW7"/>
<protein>
    <submittedName>
        <fullName evidence="1">Uncharacterized protein</fullName>
    </submittedName>
</protein>
<dbReference type="RefSeq" id="WP_189860863.1">
    <property type="nucleotide sequence ID" value="NZ_BMVW01000007.1"/>
</dbReference>